<dbReference type="InterPro" id="IPR053334">
    <property type="entry name" value="Chloroplast_Sensor_Kinase"/>
</dbReference>
<evidence type="ECO:0000313" key="2">
    <source>
        <dbReference type="EMBL" id="CAK7332539.1"/>
    </source>
</evidence>
<evidence type="ECO:0000313" key="3">
    <source>
        <dbReference type="Proteomes" id="UP001314170"/>
    </source>
</evidence>
<name>A0AAV1RB48_9ROSI</name>
<dbReference type="AlphaFoldDB" id="A0AAV1RB48"/>
<accession>A0AAV1RB48</accession>
<dbReference type="InterPro" id="IPR036890">
    <property type="entry name" value="HATPase_C_sf"/>
</dbReference>
<proteinExistence type="predicted"/>
<protein>
    <recommendedName>
        <fullName evidence="4">Chloroplast sensor kinase, chloroplastic</fullName>
    </recommendedName>
</protein>
<dbReference type="PANTHER" id="PTHR48206:SF1">
    <property type="entry name" value="CHLOROPLAST SENSOR KINASE, CHLOROPLASTIC"/>
    <property type="match status" value="1"/>
</dbReference>
<dbReference type="Proteomes" id="UP001314170">
    <property type="component" value="Unassembled WGS sequence"/>
</dbReference>
<organism evidence="2 3">
    <name type="scientific">Dovyalis caffra</name>
    <dbReference type="NCBI Taxonomy" id="77055"/>
    <lineage>
        <taxon>Eukaryota</taxon>
        <taxon>Viridiplantae</taxon>
        <taxon>Streptophyta</taxon>
        <taxon>Embryophyta</taxon>
        <taxon>Tracheophyta</taxon>
        <taxon>Spermatophyta</taxon>
        <taxon>Magnoliopsida</taxon>
        <taxon>eudicotyledons</taxon>
        <taxon>Gunneridae</taxon>
        <taxon>Pentapetalae</taxon>
        <taxon>rosids</taxon>
        <taxon>fabids</taxon>
        <taxon>Malpighiales</taxon>
        <taxon>Salicaceae</taxon>
        <taxon>Flacourtieae</taxon>
        <taxon>Dovyalis</taxon>
    </lineage>
</organism>
<evidence type="ECO:0000256" key="1">
    <source>
        <dbReference type="SAM" id="MobiDB-lite"/>
    </source>
</evidence>
<dbReference type="PANTHER" id="PTHR48206">
    <property type="entry name" value="CHLOROPLAST SENSOR KINASE, CHLOROPLASTIC"/>
    <property type="match status" value="1"/>
</dbReference>
<dbReference type="SUPFAM" id="SSF55874">
    <property type="entry name" value="ATPase domain of HSP90 chaperone/DNA topoisomerase II/histidine kinase"/>
    <property type="match status" value="1"/>
</dbReference>
<sequence length="667" mass="72634">MLLSVIPLSSSNSPPLLLNHTLTSTSTPTPTATNLVSTSATLKPLLRAFSAPSSSSLTTSNDNLENPIHHVTHTLSDNDEEETGGGSELVSSASAVASAIRRGSSSPVEFVQKIEKDHSNNNNNKTKLVLPSPDFQRLCVQQLDLFRRIVDPDAILSVCSYVMDRLELRRVSSYPGVNASSAEIVILVANFSVPTGLRAAEAALSSKQVVTFCKVQQASVECVPEHTAVVFPMVKHPFVVGFLVAELPMMETDISCANRQSDLIDLPSPEEAYALPSAPDKKSKLWNIQTLNDEPLRMFNFTAEQRLNAINISHTLAMAYVMDQKALLLQQSSWQNNVRMTALVEQIRGPLSSIRTLSKMLSNHTSRSEVAYDIVEDIMVQGDHMRDTLQELQDAANIVRHNKETLKKIHKSAYTHPESMRSQLPDNFLNDNSNKLQSSGKPRSLNPASKDSEMPMPPLALAPLQQHEIRPCNVSEVLSDLVEAARPLANKQQRILELSELSQSLQVAVEEPALRQALSNLIEGALLRTHVGGKVEIVSSGAPAGGGLVVVEDDGPDMHYMTQMHSLIPFGAELFSENMVEDNMTWNFVAGLTVAREILESYGCVVRVISPRISDAALVAVLTRLSNKMALTLAGLNACLKLRNSMSRLVAAEVELVAAASISAGHL</sequence>
<feature type="compositionally biased region" description="Polar residues" evidence="1">
    <location>
        <begin position="420"/>
        <end position="449"/>
    </location>
</feature>
<feature type="region of interest" description="Disordered" evidence="1">
    <location>
        <begin position="413"/>
        <end position="458"/>
    </location>
</feature>
<reference evidence="2 3" key="1">
    <citation type="submission" date="2024-01" db="EMBL/GenBank/DDBJ databases">
        <authorList>
            <person name="Waweru B."/>
        </authorList>
    </citation>
    <scope>NUCLEOTIDE SEQUENCE [LARGE SCALE GENOMIC DNA]</scope>
</reference>
<evidence type="ECO:0008006" key="4">
    <source>
        <dbReference type="Google" id="ProtNLM"/>
    </source>
</evidence>
<gene>
    <name evidence="2" type="ORF">DCAF_LOCUS9032</name>
</gene>
<dbReference type="EMBL" id="CAWUPB010000913">
    <property type="protein sequence ID" value="CAK7332539.1"/>
    <property type="molecule type" value="Genomic_DNA"/>
</dbReference>
<dbReference type="Gene3D" id="3.30.565.10">
    <property type="entry name" value="Histidine kinase-like ATPase, C-terminal domain"/>
    <property type="match status" value="1"/>
</dbReference>
<comment type="caution">
    <text evidence="2">The sequence shown here is derived from an EMBL/GenBank/DDBJ whole genome shotgun (WGS) entry which is preliminary data.</text>
</comment>
<keyword evidence="3" id="KW-1185">Reference proteome</keyword>